<dbReference type="GO" id="GO:0005677">
    <property type="term" value="C:chromatin silencing complex"/>
    <property type="evidence" value="ECO:0007669"/>
    <property type="project" value="TreeGrafter"/>
</dbReference>
<dbReference type="AlphaFoldDB" id="A0A8I6RP34"/>
<dbReference type="Gene3D" id="1.10.10.2150">
    <property type="entry name" value="Ribosomal RNA-processing protein 8, N-terminal domain"/>
    <property type="match status" value="1"/>
</dbReference>
<evidence type="ECO:0000256" key="4">
    <source>
        <dbReference type="ARBA" id="ARBA00022552"/>
    </source>
</evidence>
<dbReference type="InterPro" id="IPR029063">
    <property type="entry name" value="SAM-dependent_MTases_sf"/>
</dbReference>
<dbReference type="RefSeq" id="XP_024082906.1">
    <property type="nucleotide sequence ID" value="XM_024227138.1"/>
</dbReference>
<dbReference type="GO" id="GO:0046015">
    <property type="term" value="P:regulation of transcription by glucose"/>
    <property type="evidence" value="ECO:0007669"/>
    <property type="project" value="TreeGrafter"/>
</dbReference>
<evidence type="ECO:0000256" key="9">
    <source>
        <dbReference type="RuleBase" id="RU365074"/>
    </source>
</evidence>
<dbReference type="OrthoDB" id="10258825at2759"/>
<dbReference type="KEGG" id="clec:106665375"/>
<comment type="subcellular location">
    <subcellularLocation>
        <location evidence="1 9">Nucleus</location>
        <location evidence="1 9">Nucleolus</location>
    </subcellularLocation>
</comment>
<dbReference type="Pfam" id="PF05148">
    <property type="entry name" value="Methyltransf_8"/>
    <property type="match status" value="1"/>
</dbReference>
<accession>A0A8I6RP34</accession>
<dbReference type="GO" id="GO:0006364">
    <property type="term" value="P:rRNA processing"/>
    <property type="evidence" value="ECO:0007669"/>
    <property type="project" value="UniProtKB-UniRule"/>
</dbReference>
<dbReference type="GO" id="GO:0000183">
    <property type="term" value="P:rDNA heterochromatin formation"/>
    <property type="evidence" value="ECO:0007669"/>
    <property type="project" value="TreeGrafter"/>
</dbReference>
<dbReference type="GO" id="GO:0008168">
    <property type="term" value="F:methyltransferase activity"/>
    <property type="evidence" value="ECO:0007669"/>
    <property type="project" value="UniProtKB-KW"/>
</dbReference>
<evidence type="ECO:0000256" key="2">
    <source>
        <dbReference type="ARBA" id="ARBA00006301"/>
    </source>
</evidence>
<keyword evidence="8 9" id="KW-0539">Nucleus</keyword>
<dbReference type="EnsemblMetazoa" id="XM_014391759.2">
    <property type="protein sequence ID" value="XP_014247245.1"/>
    <property type="gene ID" value="LOC106665375"/>
</dbReference>
<dbReference type="FunFam" id="3.40.50.150:FF:000068">
    <property type="entry name" value="Ribosomal RNA-processing protein 8"/>
    <property type="match status" value="1"/>
</dbReference>
<dbReference type="EC" id="2.1.1.-" evidence="9"/>
<dbReference type="PANTHER" id="PTHR12787">
    <property type="entry name" value="RIBOSOMAL RNA-PROCESSING PROTEIN 8"/>
    <property type="match status" value="1"/>
</dbReference>
<dbReference type="GO" id="GO:0005730">
    <property type="term" value="C:nucleolus"/>
    <property type="evidence" value="ECO:0007669"/>
    <property type="project" value="UniProtKB-SubCell"/>
</dbReference>
<dbReference type="OMA" id="KWPTNPL"/>
<dbReference type="RefSeq" id="XP_014247245.1">
    <property type="nucleotide sequence ID" value="XM_014391759.2"/>
</dbReference>
<protein>
    <recommendedName>
        <fullName evidence="3 9">Ribosomal RNA-processing protein 8</fullName>
        <ecNumber evidence="9">2.1.1.-</ecNumber>
    </recommendedName>
</protein>
<evidence type="ECO:0000256" key="6">
    <source>
        <dbReference type="ARBA" id="ARBA00022679"/>
    </source>
</evidence>
<evidence type="ECO:0000313" key="11">
    <source>
        <dbReference type="Proteomes" id="UP000494040"/>
    </source>
</evidence>
<dbReference type="Proteomes" id="UP000494040">
    <property type="component" value="Unassembled WGS sequence"/>
</dbReference>
<evidence type="ECO:0000313" key="10">
    <source>
        <dbReference type="EnsemblMetazoa" id="XP_014247245.1"/>
    </source>
</evidence>
<evidence type="ECO:0000256" key="3">
    <source>
        <dbReference type="ARBA" id="ARBA00020203"/>
    </source>
</evidence>
<comment type="function">
    <text evidence="9">Probable methyltransferase required to silence rDNA.</text>
</comment>
<dbReference type="GO" id="GO:0042149">
    <property type="term" value="P:cellular response to glucose starvation"/>
    <property type="evidence" value="ECO:0007669"/>
    <property type="project" value="TreeGrafter"/>
</dbReference>
<evidence type="ECO:0000256" key="8">
    <source>
        <dbReference type="ARBA" id="ARBA00023242"/>
    </source>
</evidence>
<dbReference type="GO" id="GO:0033553">
    <property type="term" value="C:rDNA heterochromatin"/>
    <property type="evidence" value="ECO:0007669"/>
    <property type="project" value="TreeGrafter"/>
</dbReference>
<keyword evidence="7 9" id="KW-0949">S-adenosyl-L-methionine</keyword>
<dbReference type="InterPro" id="IPR007823">
    <property type="entry name" value="RRP8"/>
</dbReference>
<keyword evidence="11" id="KW-1185">Reference proteome</keyword>
<evidence type="ECO:0000256" key="7">
    <source>
        <dbReference type="ARBA" id="ARBA00022691"/>
    </source>
</evidence>
<keyword evidence="5 9" id="KW-0489">Methyltransferase</keyword>
<reference evidence="10" key="1">
    <citation type="submission" date="2022-01" db="UniProtKB">
        <authorList>
            <consortium name="EnsemblMetazoa"/>
        </authorList>
    </citation>
    <scope>IDENTIFICATION</scope>
</reference>
<dbReference type="SUPFAM" id="SSF53335">
    <property type="entry name" value="S-adenosyl-L-methionine-dependent methyltransferases"/>
    <property type="match status" value="1"/>
</dbReference>
<dbReference type="Gene3D" id="3.40.50.150">
    <property type="entry name" value="Vaccinia Virus protein VP39"/>
    <property type="match status" value="1"/>
</dbReference>
<name>A0A8I6RP34_CIMLE</name>
<dbReference type="InterPro" id="IPR042036">
    <property type="entry name" value="RRP8_N"/>
</dbReference>
<keyword evidence="4 9" id="KW-0698">rRNA processing</keyword>
<sequence length="260" mass="29793">MTGKKKDIKVKKPSILNPVSSRSKKVAREKFKNSKLTNLREKMIGRLSAAKFRFINQQLYEAEHRKSNDVFNDGGESFKDYHAGFRHQVKHWPINPIDVIIRSIKKLKDLDKMVIADFGCGEAKLASELPTAKVFSLDLVALNDKVIECDMSSTNLYSSSIDIAVYCLSLMGKELSPYIKEANRVLKIGGLLKIAEVESRFDKIEEFILLMKKYGFDLISKDLSHNLFYFLNFKKISDISKSQKKKLPCIQLAPCMYKKR</sequence>
<keyword evidence="6 9" id="KW-0808">Transferase</keyword>
<comment type="similarity">
    <text evidence="2 9">Belongs to the methyltransferase superfamily. RRP8 family.</text>
</comment>
<dbReference type="PANTHER" id="PTHR12787:SF0">
    <property type="entry name" value="RIBOSOMAL RNA-PROCESSING PROTEIN 8"/>
    <property type="match status" value="1"/>
</dbReference>
<proteinExistence type="inferred from homology"/>
<organism evidence="10 11">
    <name type="scientific">Cimex lectularius</name>
    <name type="common">Bed bug</name>
    <name type="synonym">Acanthia lectularia</name>
    <dbReference type="NCBI Taxonomy" id="79782"/>
    <lineage>
        <taxon>Eukaryota</taxon>
        <taxon>Metazoa</taxon>
        <taxon>Ecdysozoa</taxon>
        <taxon>Arthropoda</taxon>
        <taxon>Hexapoda</taxon>
        <taxon>Insecta</taxon>
        <taxon>Pterygota</taxon>
        <taxon>Neoptera</taxon>
        <taxon>Paraneoptera</taxon>
        <taxon>Hemiptera</taxon>
        <taxon>Heteroptera</taxon>
        <taxon>Panheteroptera</taxon>
        <taxon>Cimicomorpha</taxon>
        <taxon>Cimicidae</taxon>
        <taxon>Cimex</taxon>
    </lineage>
</organism>
<evidence type="ECO:0000256" key="1">
    <source>
        <dbReference type="ARBA" id="ARBA00004604"/>
    </source>
</evidence>
<dbReference type="EnsemblMetazoa" id="XM_024227138.1">
    <property type="protein sequence ID" value="XP_024082906.1"/>
    <property type="gene ID" value="LOC106665375"/>
</dbReference>
<dbReference type="GO" id="GO:0032259">
    <property type="term" value="P:methylation"/>
    <property type="evidence" value="ECO:0007669"/>
    <property type="project" value="UniProtKB-KW"/>
</dbReference>
<evidence type="ECO:0000256" key="5">
    <source>
        <dbReference type="ARBA" id="ARBA00022603"/>
    </source>
</evidence>
<dbReference type="GeneID" id="106665375"/>